<organism evidence="2 3">
    <name type="scientific">Shewanella denitrificans (strain OS217 / ATCC BAA-1090 / DSM 15013)</name>
    <dbReference type="NCBI Taxonomy" id="318161"/>
    <lineage>
        <taxon>Bacteria</taxon>
        <taxon>Pseudomonadati</taxon>
        <taxon>Pseudomonadota</taxon>
        <taxon>Gammaproteobacteria</taxon>
        <taxon>Alteromonadales</taxon>
        <taxon>Shewanellaceae</taxon>
        <taxon>Shewanella</taxon>
    </lineage>
</organism>
<protein>
    <submittedName>
        <fullName evidence="2">PepSY-associated TM helix</fullName>
    </submittedName>
</protein>
<dbReference type="KEGG" id="sdn:Sden_0640"/>
<dbReference type="OrthoDB" id="9204737at2"/>
<proteinExistence type="predicted"/>
<name>Q12RJ6_SHEDO</name>
<dbReference type="RefSeq" id="WP_011495095.1">
    <property type="nucleotide sequence ID" value="NC_007954.1"/>
</dbReference>
<dbReference type="STRING" id="318161.Sden_0640"/>
<dbReference type="HOGENOM" id="CLU_087903_0_0_6"/>
<evidence type="ECO:0000313" key="3">
    <source>
        <dbReference type="Proteomes" id="UP000001982"/>
    </source>
</evidence>
<sequence length="269" mass="30400">MTKSSHPSQKFRRQDWKNQVLRALRPWHRRLGLCSALFIMLLVVTGVAINHSQDFKLDTAQVRQGWLLDYYGISAPKSLSVFSVSPQVLAATDTQLWLNDKRILESQRPLIGAVQLGTSLVAIDSQQAYLFSLSGELYETQGLSTGLPQGIEAMAYDESGVWLKTAQGLFLSDEDLVEWQPASTVQSARSDIAWLTPIAKTELAKEQWQAIELNARSGHLTWERVMQDLHSGRLFGSLTVWLWDLFALALLMVVGTGCWIWWRQTPSRK</sequence>
<keyword evidence="1" id="KW-1133">Transmembrane helix</keyword>
<gene>
    <name evidence="2" type="ordered locus">Sden_0640</name>
</gene>
<evidence type="ECO:0000256" key="1">
    <source>
        <dbReference type="SAM" id="Phobius"/>
    </source>
</evidence>
<feature type="transmembrane region" description="Helical" evidence="1">
    <location>
        <begin position="240"/>
        <end position="262"/>
    </location>
</feature>
<keyword evidence="1" id="KW-0472">Membrane</keyword>
<dbReference type="Proteomes" id="UP000001982">
    <property type="component" value="Chromosome"/>
</dbReference>
<accession>Q12RJ6</accession>
<reference evidence="2 3" key="1">
    <citation type="submission" date="2006-03" db="EMBL/GenBank/DDBJ databases">
        <title>Complete sequence of Shewanella denitrificans OS217.</title>
        <authorList>
            <consortium name="US DOE Joint Genome Institute"/>
            <person name="Copeland A."/>
            <person name="Lucas S."/>
            <person name="Lapidus A."/>
            <person name="Barry K."/>
            <person name="Detter J.C."/>
            <person name="Glavina del Rio T."/>
            <person name="Hammon N."/>
            <person name="Israni S."/>
            <person name="Dalin E."/>
            <person name="Tice H."/>
            <person name="Pitluck S."/>
            <person name="Brettin T."/>
            <person name="Bruce D."/>
            <person name="Han C."/>
            <person name="Tapia R."/>
            <person name="Gilna P."/>
            <person name="Kiss H."/>
            <person name="Schmutz J."/>
            <person name="Larimer F."/>
            <person name="Land M."/>
            <person name="Hauser L."/>
            <person name="Kyrpides N."/>
            <person name="Lykidis A."/>
            <person name="Richardson P."/>
        </authorList>
    </citation>
    <scope>NUCLEOTIDE SEQUENCE [LARGE SCALE GENOMIC DNA]</scope>
    <source>
        <strain evidence="3">OS217 / ATCC BAA-1090 / DSM 15013</strain>
    </source>
</reference>
<keyword evidence="1" id="KW-0812">Transmembrane</keyword>
<keyword evidence="3" id="KW-1185">Reference proteome</keyword>
<dbReference type="InterPro" id="IPR005625">
    <property type="entry name" value="PepSY-ass_TM"/>
</dbReference>
<dbReference type="EMBL" id="CP000302">
    <property type="protein sequence ID" value="ABE53930.1"/>
    <property type="molecule type" value="Genomic_DNA"/>
</dbReference>
<dbReference type="eggNOG" id="COG3295">
    <property type="taxonomic scope" value="Bacteria"/>
</dbReference>
<dbReference type="AlphaFoldDB" id="Q12RJ6"/>
<evidence type="ECO:0000313" key="2">
    <source>
        <dbReference type="EMBL" id="ABE53930.1"/>
    </source>
</evidence>
<dbReference type="Pfam" id="PF03929">
    <property type="entry name" value="PepSY_TM"/>
    <property type="match status" value="1"/>
</dbReference>